<keyword evidence="1" id="KW-0732">Signal</keyword>
<protein>
    <submittedName>
        <fullName evidence="2">Uncharacterized protein</fullName>
    </submittedName>
</protein>
<evidence type="ECO:0000256" key="1">
    <source>
        <dbReference type="SAM" id="SignalP"/>
    </source>
</evidence>
<feature type="chain" id="PRO_5047317875" evidence="1">
    <location>
        <begin position="28"/>
        <end position="95"/>
    </location>
</feature>
<dbReference type="EMBL" id="CAKJTJ010000027">
    <property type="protein sequence ID" value="CAG9622787.1"/>
    <property type="molecule type" value="Genomic_DNA"/>
</dbReference>
<accession>A0ABN8AFA0</accession>
<dbReference type="RefSeq" id="WP_230503638.1">
    <property type="nucleotide sequence ID" value="NZ_CAKJTJ010000027.1"/>
</dbReference>
<dbReference type="Proteomes" id="UP000789833">
    <property type="component" value="Unassembled WGS sequence"/>
</dbReference>
<sequence>MNKIKILMSCIAIITLTLGFSPQISKAETAVVTMDSRLVNKIPRDFSNYPPARIYYQSGGYGGYIDLQTAEKITNGYRGYYGGEIYPICVGGACP</sequence>
<name>A0ABN8AFA0_9BACI</name>
<reference evidence="2 3" key="1">
    <citation type="submission" date="2021-10" db="EMBL/GenBank/DDBJ databases">
        <authorList>
            <person name="Criscuolo A."/>
        </authorList>
    </citation>
    <scope>NUCLEOTIDE SEQUENCE [LARGE SCALE GENOMIC DNA]</scope>
    <source>
        <strain evidence="3">CIP 111883</strain>
    </source>
</reference>
<evidence type="ECO:0000313" key="3">
    <source>
        <dbReference type="Proteomes" id="UP000789833"/>
    </source>
</evidence>
<evidence type="ECO:0000313" key="2">
    <source>
        <dbReference type="EMBL" id="CAG9622787.1"/>
    </source>
</evidence>
<feature type="signal peptide" evidence="1">
    <location>
        <begin position="1"/>
        <end position="27"/>
    </location>
</feature>
<keyword evidence="3" id="KW-1185">Reference proteome</keyword>
<comment type="caution">
    <text evidence="2">The sequence shown here is derived from an EMBL/GenBank/DDBJ whole genome shotgun (WGS) entry which is preliminary data.</text>
</comment>
<proteinExistence type="predicted"/>
<gene>
    <name evidence="2" type="ORF">BACCIP111883_03578</name>
</gene>
<organism evidence="2 3">
    <name type="scientific">Sutcliffiella rhizosphaerae</name>
    <dbReference type="NCBI Taxonomy" id="2880967"/>
    <lineage>
        <taxon>Bacteria</taxon>
        <taxon>Bacillati</taxon>
        <taxon>Bacillota</taxon>
        <taxon>Bacilli</taxon>
        <taxon>Bacillales</taxon>
        <taxon>Bacillaceae</taxon>
        <taxon>Sutcliffiella</taxon>
    </lineage>
</organism>